<evidence type="ECO:0000256" key="14">
    <source>
        <dbReference type="ARBA" id="ARBA00022771"/>
    </source>
</evidence>
<evidence type="ECO:0000256" key="24">
    <source>
        <dbReference type="RuleBase" id="RU367001"/>
    </source>
</evidence>
<dbReference type="GO" id="GO:0005794">
    <property type="term" value="C:Golgi apparatus"/>
    <property type="evidence" value="ECO:0007669"/>
    <property type="project" value="UniProtKB-SubCell"/>
</dbReference>
<dbReference type="InterPro" id="IPR011992">
    <property type="entry name" value="EF-hand-dom_pair"/>
</dbReference>
<keyword evidence="12 24" id="KW-0479">Metal-binding</keyword>
<feature type="region of interest" description="Disordered" evidence="25">
    <location>
        <begin position="467"/>
        <end position="595"/>
    </location>
</feature>
<dbReference type="InterPro" id="IPR036537">
    <property type="entry name" value="Adaptor_Cbl_N_dom_sf"/>
</dbReference>
<keyword evidence="30" id="KW-1185">Reference proteome</keyword>
<protein>
    <recommendedName>
        <fullName evidence="22 24">E3 ubiquitin-protein ligase CBL</fullName>
        <ecNumber evidence="7 24">2.3.2.27</ecNumber>
    </recommendedName>
</protein>
<gene>
    <name evidence="29" type="primary">CBL</name>
</gene>
<dbReference type="InterPro" id="IPR009060">
    <property type="entry name" value="UBA-like_sf"/>
</dbReference>
<evidence type="ECO:0000256" key="7">
    <source>
        <dbReference type="ARBA" id="ARBA00012483"/>
    </source>
</evidence>
<dbReference type="InterPro" id="IPR024159">
    <property type="entry name" value="Cbl_PTB"/>
</dbReference>
<dbReference type="Gene3D" id="1.10.238.10">
    <property type="entry name" value="EF-hand"/>
    <property type="match status" value="1"/>
</dbReference>
<dbReference type="GO" id="GO:0045121">
    <property type="term" value="C:membrane raft"/>
    <property type="evidence" value="ECO:0007669"/>
    <property type="project" value="TreeGrafter"/>
</dbReference>
<dbReference type="GO" id="GO:0007166">
    <property type="term" value="P:cell surface receptor signaling pathway"/>
    <property type="evidence" value="ECO:0007669"/>
    <property type="project" value="InterPro"/>
</dbReference>
<dbReference type="InterPro" id="IPR001841">
    <property type="entry name" value="Znf_RING"/>
</dbReference>
<dbReference type="GO" id="GO:0061630">
    <property type="term" value="F:ubiquitin protein ligase activity"/>
    <property type="evidence" value="ECO:0007669"/>
    <property type="project" value="UniProtKB-EC"/>
</dbReference>
<reference evidence="29" key="1">
    <citation type="submission" date="2025-08" db="UniProtKB">
        <authorList>
            <consortium name="Ensembl"/>
        </authorList>
    </citation>
    <scope>IDENTIFICATION</scope>
</reference>
<dbReference type="SMART" id="SM00165">
    <property type="entry name" value="UBA"/>
    <property type="match status" value="1"/>
</dbReference>
<dbReference type="GO" id="GO:0030971">
    <property type="term" value="F:receptor tyrosine kinase binding"/>
    <property type="evidence" value="ECO:0007669"/>
    <property type="project" value="TreeGrafter"/>
</dbReference>
<dbReference type="GO" id="GO:0005829">
    <property type="term" value="C:cytosol"/>
    <property type="evidence" value="ECO:0007669"/>
    <property type="project" value="UniProtKB-ARBA"/>
</dbReference>
<dbReference type="PROSITE" id="PS00518">
    <property type="entry name" value="ZF_RING_1"/>
    <property type="match status" value="1"/>
</dbReference>
<keyword evidence="20" id="KW-0472">Membrane</keyword>
<dbReference type="InterPro" id="IPR024162">
    <property type="entry name" value="Adaptor_Cbl"/>
</dbReference>
<dbReference type="InterPro" id="IPR036860">
    <property type="entry name" value="SH2_dom_sf"/>
</dbReference>
<feature type="compositionally biased region" description="Pro residues" evidence="25">
    <location>
        <begin position="577"/>
        <end position="586"/>
    </location>
</feature>
<comment type="subcellular location">
    <subcellularLocation>
        <location evidence="3">Cell membrane</location>
    </subcellularLocation>
    <subcellularLocation>
        <location evidence="2">Cell projection</location>
        <location evidence="2">Cilium</location>
    </subcellularLocation>
    <subcellularLocation>
        <location evidence="4">Cytoplasm</location>
    </subcellularLocation>
    <subcellularLocation>
        <location evidence="5">Golgi apparatus</location>
    </subcellularLocation>
</comment>
<dbReference type="FunFam" id="3.30.505.10:FF:000154">
    <property type="entry name" value="E3 ubiquitin-protein ligase CBL"/>
    <property type="match status" value="1"/>
</dbReference>
<dbReference type="GO" id="GO:0006511">
    <property type="term" value="P:ubiquitin-dependent protein catabolic process"/>
    <property type="evidence" value="ECO:0007669"/>
    <property type="project" value="UniProtKB-ARBA"/>
</dbReference>
<evidence type="ECO:0000259" key="27">
    <source>
        <dbReference type="PROSITE" id="PS50089"/>
    </source>
</evidence>
<evidence type="ECO:0000256" key="6">
    <source>
        <dbReference type="ARBA" id="ARBA00004906"/>
    </source>
</evidence>
<keyword evidence="16 24" id="KW-0862">Zinc</keyword>
<keyword evidence="14 23" id="KW-0863">Zinc-finger</keyword>
<evidence type="ECO:0000256" key="17">
    <source>
        <dbReference type="ARBA" id="ARBA00022837"/>
    </source>
</evidence>
<keyword evidence="19" id="KW-0333">Golgi apparatus</keyword>
<dbReference type="SUPFAM" id="SSF47668">
    <property type="entry name" value="N-terminal domain of cbl (N-cbl)"/>
    <property type="match status" value="1"/>
</dbReference>
<dbReference type="GO" id="GO:0001784">
    <property type="term" value="F:phosphotyrosine residue binding"/>
    <property type="evidence" value="ECO:0007669"/>
    <property type="project" value="UniProtKB-UniRule"/>
</dbReference>
<dbReference type="GO" id="GO:0017124">
    <property type="term" value="F:SH3 domain binding"/>
    <property type="evidence" value="ECO:0007669"/>
    <property type="project" value="TreeGrafter"/>
</dbReference>
<evidence type="ECO:0000256" key="9">
    <source>
        <dbReference type="ARBA" id="ARBA00022490"/>
    </source>
</evidence>
<dbReference type="Pfam" id="PF02761">
    <property type="entry name" value="Cbl_N2"/>
    <property type="match status" value="1"/>
</dbReference>
<comment type="catalytic activity">
    <reaction evidence="1 24">
        <text>S-ubiquitinyl-[E2 ubiquitin-conjugating enzyme]-L-cysteine + [acceptor protein]-L-lysine = [E2 ubiquitin-conjugating enzyme]-L-cysteine + N(6)-ubiquitinyl-[acceptor protein]-L-lysine.</text>
        <dbReference type="EC" id="2.3.2.27"/>
    </reaction>
</comment>
<evidence type="ECO:0000256" key="18">
    <source>
        <dbReference type="ARBA" id="ARBA00022843"/>
    </source>
</evidence>
<dbReference type="GO" id="GO:0005509">
    <property type="term" value="F:calcium ion binding"/>
    <property type="evidence" value="ECO:0007669"/>
    <property type="project" value="UniProtKB-UniRule"/>
</dbReference>
<dbReference type="PROSITE" id="PS50089">
    <property type="entry name" value="ZF_RING_2"/>
    <property type="match status" value="1"/>
</dbReference>
<evidence type="ECO:0000256" key="11">
    <source>
        <dbReference type="ARBA" id="ARBA00022679"/>
    </source>
</evidence>
<dbReference type="PROSITE" id="PS50030">
    <property type="entry name" value="UBA"/>
    <property type="match status" value="1"/>
</dbReference>
<keyword evidence="8" id="KW-1003">Cell membrane</keyword>
<dbReference type="InterPro" id="IPR018957">
    <property type="entry name" value="Znf_C3HC4_RING-type"/>
</dbReference>
<dbReference type="SUPFAM" id="SSF55550">
    <property type="entry name" value="SH2 domain"/>
    <property type="match status" value="1"/>
</dbReference>
<dbReference type="SUPFAM" id="SSF57850">
    <property type="entry name" value="RING/U-box"/>
    <property type="match status" value="1"/>
</dbReference>
<feature type="domain" description="Cbl-PTB" evidence="28">
    <location>
        <begin position="30"/>
        <end position="334"/>
    </location>
</feature>
<dbReference type="GeneTree" id="ENSGT00940000155772"/>
<dbReference type="GO" id="GO:0046875">
    <property type="term" value="F:ephrin receptor binding"/>
    <property type="evidence" value="ECO:0007669"/>
    <property type="project" value="UniProtKB-ARBA"/>
</dbReference>
<evidence type="ECO:0000256" key="25">
    <source>
        <dbReference type="SAM" id="MobiDB-lite"/>
    </source>
</evidence>
<comment type="domain">
    <text evidence="24">The N-terminus is composed of the phosphotyrosine binding (PTB) domain, a short linker region and the RING-type zinc finger. The PTB domain, which is also called TKB (tyrosine kinase binding) domain, is composed of three different subdomains: a four-helix bundle (4H), a calcium-binding EF hand and a divergent SH2 domain.</text>
</comment>
<dbReference type="SUPFAM" id="SSF47473">
    <property type="entry name" value="EF-hand"/>
    <property type="match status" value="1"/>
</dbReference>
<keyword evidence="17 24" id="KW-0106">Calcium</keyword>
<dbReference type="GO" id="GO:0005929">
    <property type="term" value="C:cilium"/>
    <property type="evidence" value="ECO:0007669"/>
    <property type="project" value="UniProtKB-SubCell"/>
</dbReference>
<dbReference type="InterPro" id="IPR013083">
    <property type="entry name" value="Znf_RING/FYVE/PHD"/>
</dbReference>
<dbReference type="UniPathway" id="UPA00143"/>
<reference evidence="29" key="2">
    <citation type="submission" date="2025-09" db="UniProtKB">
        <authorList>
            <consortium name="Ensembl"/>
        </authorList>
    </citation>
    <scope>IDENTIFICATION</scope>
</reference>
<evidence type="ECO:0000256" key="8">
    <source>
        <dbReference type="ARBA" id="ARBA00022475"/>
    </source>
</evidence>
<sequence>MAGNLKKGGGLIGMMKDAFQPHHHLHSNHQPGAVDKKTVEKCWKLMDKVVRLCQNPKLALKNSPPYILDLLPDTYQHLRTILSRYEGKMETLGDNEYFRVFMENLTKKTKQTISLFKEGKERMYEENSQPRRNLTKLSLIFSHMLAELKAIFPNGLFQGDNFRITKADAAEFWRRSFGDKTIVPWKVFRQALHEFHPISSGLEAMALKSTIDLACNDYISVFEFDIFTRLFQPWSSLLRNWNSLAVTHPGYMAFLTYDEVKARLQKFIHKPGSYIFRLSCTRLGQWAIGYVTADGNILQTIPHNKPLFQALIDGFREGFYLFPDGRSQNPDLTGLCEPSPQDHIKVTQEQYELYCEMGSTFQLCKICAENDKDVKIEPCGHLMCTSCLTAWQESEGQGCPFCRCEIKGTEPIVVDPFDPKDPIGGSYGSCRGIFGAEGAPSPSYDDDDDDRLEDPHLMMSKLACSKVERPPSPMSLAPQSSLPPVPPRLDLLQHRPPNPPGASSPGTTSKASSHHKDKPLPLPPALRNLPPPPPPDRPLSAGPDGWLGRRPLPCTPLGEPKLPPAPPNRNLADWNPRPVPKAPGQPPGVGDRQLSNRHSLPLALPSALDGCTDGQRNNSSLSLDHQLVKGAQEYDNPKVRPSVSANAIYALATRYSTHTPLPAVHMMTCPLSLQPLSVFDRPMLKDLDEGPQMYEAMYNIQAQALTASLPHLARDSDCSELPPMASTNGPIWEIPCPVRELPEEVEEENGYDIPKPALPMARRTLSELGAATSRLVMDSEPGASASFSESSDAPERPPKPLPRRFNSERRRSPIPPGSANPQITSEIEHLMSQGYTYQDIQKALMIAQNNMEMAKNILREFVSIPSTAHILT</sequence>
<feature type="region of interest" description="Disordered" evidence="25">
    <location>
        <begin position="780"/>
        <end position="822"/>
    </location>
</feature>
<evidence type="ECO:0000256" key="12">
    <source>
        <dbReference type="ARBA" id="ARBA00022723"/>
    </source>
</evidence>
<dbReference type="Gene3D" id="1.20.930.20">
    <property type="entry name" value="Adaptor protein Cbl, N-terminal domain"/>
    <property type="match status" value="1"/>
</dbReference>
<proteinExistence type="predicted"/>
<keyword evidence="15 24" id="KW-0833">Ubl conjugation pathway</keyword>
<dbReference type="Pfam" id="PF00097">
    <property type="entry name" value="zf-C3HC4"/>
    <property type="match status" value="1"/>
</dbReference>
<dbReference type="PROSITE" id="PS51506">
    <property type="entry name" value="CBL_PTB"/>
    <property type="match status" value="1"/>
</dbReference>
<evidence type="ECO:0000256" key="21">
    <source>
        <dbReference type="ARBA" id="ARBA00023273"/>
    </source>
</evidence>
<dbReference type="Proteomes" id="UP000694402">
    <property type="component" value="Unassembled WGS sequence"/>
</dbReference>
<evidence type="ECO:0000259" key="26">
    <source>
        <dbReference type="PROSITE" id="PS50030"/>
    </source>
</evidence>
<comment type="pathway">
    <text evidence="6 24">Protein modification; protein ubiquitination.</text>
</comment>
<keyword evidence="13" id="KW-0677">Repeat</keyword>
<dbReference type="FunFam" id="3.30.40.10:FF:000015">
    <property type="entry name" value="E3 ubiquitin-protein ligase CBL"/>
    <property type="match status" value="1"/>
</dbReference>
<evidence type="ECO:0000256" key="4">
    <source>
        <dbReference type="ARBA" id="ARBA00004496"/>
    </source>
</evidence>
<organism evidence="29 30">
    <name type="scientific">Oncorhynchus tshawytscha</name>
    <name type="common">Chinook salmon</name>
    <name type="synonym">Salmo tshawytscha</name>
    <dbReference type="NCBI Taxonomy" id="74940"/>
    <lineage>
        <taxon>Eukaryota</taxon>
        <taxon>Metazoa</taxon>
        <taxon>Chordata</taxon>
        <taxon>Craniata</taxon>
        <taxon>Vertebrata</taxon>
        <taxon>Euteleostomi</taxon>
        <taxon>Actinopterygii</taxon>
        <taxon>Neopterygii</taxon>
        <taxon>Teleostei</taxon>
        <taxon>Protacanthopterygii</taxon>
        <taxon>Salmoniformes</taxon>
        <taxon>Salmonidae</taxon>
        <taxon>Salmoninae</taxon>
        <taxon>Oncorhynchus</taxon>
    </lineage>
</organism>
<evidence type="ECO:0000313" key="30">
    <source>
        <dbReference type="Proteomes" id="UP000694402"/>
    </source>
</evidence>
<dbReference type="Pfam" id="PF02262">
    <property type="entry name" value="Cbl_N"/>
    <property type="match status" value="1"/>
</dbReference>
<evidence type="ECO:0000313" key="29">
    <source>
        <dbReference type="Ensembl" id="ENSOTSP00005058461.1"/>
    </source>
</evidence>
<comment type="function">
    <text evidence="24">E3 ubiquitin-protein ligase which accepts ubiquitin from specific E2 ubiquitin-conjugating enzymes, and transfers it to substrates, generally promoting their degradation by the proteasome.</text>
</comment>
<evidence type="ECO:0000256" key="2">
    <source>
        <dbReference type="ARBA" id="ARBA00004138"/>
    </source>
</evidence>
<name>A0A8C8M1K8_ONCTS</name>
<evidence type="ECO:0000256" key="5">
    <source>
        <dbReference type="ARBA" id="ARBA00004555"/>
    </source>
</evidence>
<dbReference type="Gene3D" id="3.30.40.10">
    <property type="entry name" value="Zinc/RING finger domain, C3HC4 (zinc finger)"/>
    <property type="match status" value="1"/>
</dbReference>
<dbReference type="FunFam" id="1.10.238.10:FF:000022">
    <property type="entry name" value="E3 ubiquitin-protein ligase CBL"/>
    <property type="match status" value="1"/>
</dbReference>
<dbReference type="InterPro" id="IPR003153">
    <property type="entry name" value="Adaptor_Cbl_N_hlx"/>
</dbReference>
<dbReference type="SUPFAM" id="SSF46934">
    <property type="entry name" value="UBA-like"/>
    <property type="match status" value="1"/>
</dbReference>
<dbReference type="Ensembl" id="ENSOTST00005063626.2">
    <property type="protein sequence ID" value="ENSOTSP00005058461.1"/>
    <property type="gene ID" value="ENSOTSG00005028053.2"/>
</dbReference>
<dbReference type="AlphaFoldDB" id="A0A8C8M1K8"/>
<dbReference type="CDD" id="cd09920">
    <property type="entry name" value="SH2_Cbl-b_TKB"/>
    <property type="match status" value="1"/>
</dbReference>
<dbReference type="InterPro" id="IPR014742">
    <property type="entry name" value="Adaptor_Cbl_SH2-like"/>
</dbReference>
<evidence type="ECO:0000256" key="13">
    <source>
        <dbReference type="ARBA" id="ARBA00022737"/>
    </source>
</evidence>
<evidence type="ECO:0000256" key="22">
    <source>
        <dbReference type="ARBA" id="ARBA00067639"/>
    </source>
</evidence>
<dbReference type="PANTHER" id="PTHR23007">
    <property type="entry name" value="CBL"/>
    <property type="match status" value="1"/>
</dbReference>
<dbReference type="InterPro" id="IPR015940">
    <property type="entry name" value="UBA"/>
</dbReference>
<accession>A0A8C8M1K8</accession>
<evidence type="ECO:0000256" key="23">
    <source>
        <dbReference type="PROSITE-ProRule" id="PRU00175"/>
    </source>
</evidence>
<feature type="compositionally biased region" description="Pro residues" evidence="25">
    <location>
        <begin position="520"/>
        <end position="537"/>
    </location>
</feature>
<dbReference type="PANTHER" id="PTHR23007:SF5">
    <property type="entry name" value="E3 UBIQUITIN-PROTEIN LIGASE CBL"/>
    <property type="match status" value="1"/>
</dbReference>
<evidence type="ECO:0000256" key="20">
    <source>
        <dbReference type="ARBA" id="ARBA00023136"/>
    </source>
</evidence>
<keyword evidence="18" id="KW-0832">Ubl conjugation</keyword>
<dbReference type="Gene3D" id="3.30.505.10">
    <property type="entry name" value="SH2 domain"/>
    <property type="match status" value="1"/>
</dbReference>
<dbReference type="EC" id="2.3.2.27" evidence="7 24"/>
<keyword evidence="10" id="KW-0597">Phosphoprotein</keyword>
<dbReference type="Pfam" id="PF02762">
    <property type="entry name" value="Cbl_N3"/>
    <property type="match status" value="1"/>
</dbReference>
<evidence type="ECO:0000256" key="10">
    <source>
        <dbReference type="ARBA" id="ARBA00022553"/>
    </source>
</evidence>
<dbReference type="GO" id="GO:0005886">
    <property type="term" value="C:plasma membrane"/>
    <property type="evidence" value="ECO:0007669"/>
    <property type="project" value="UniProtKB-SubCell"/>
</dbReference>
<feature type="domain" description="UBA" evidence="26">
    <location>
        <begin position="818"/>
        <end position="861"/>
    </location>
</feature>
<evidence type="ECO:0000256" key="19">
    <source>
        <dbReference type="ARBA" id="ARBA00023034"/>
    </source>
</evidence>
<evidence type="ECO:0000256" key="1">
    <source>
        <dbReference type="ARBA" id="ARBA00000900"/>
    </source>
</evidence>
<evidence type="ECO:0000256" key="3">
    <source>
        <dbReference type="ARBA" id="ARBA00004236"/>
    </source>
</evidence>
<evidence type="ECO:0000256" key="15">
    <source>
        <dbReference type="ARBA" id="ARBA00022786"/>
    </source>
</evidence>
<dbReference type="Gene3D" id="1.10.8.10">
    <property type="entry name" value="DNA helicase RuvA subunit, C-terminal domain"/>
    <property type="match status" value="1"/>
</dbReference>
<keyword evidence="9" id="KW-0963">Cytoplasm</keyword>
<dbReference type="GO" id="GO:0016567">
    <property type="term" value="P:protein ubiquitination"/>
    <property type="evidence" value="ECO:0007669"/>
    <property type="project" value="UniProtKB-UniPathway"/>
</dbReference>
<dbReference type="FunFam" id="1.20.930.20:FF:000001">
    <property type="entry name" value="E3 ubiquitin-protein ligase CBL"/>
    <property type="match status" value="1"/>
</dbReference>
<dbReference type="GO" id="GO:0042059">
    <property type="term" value="P:negative regulation of epidermal growth factor receptor signaling pathway"/>
    <property type="evidence" value="ECO:0007669"/>
    <property type="project" value="UniProtKB-ARBA"/>
</dbReference>
<dbReference type="GO" id="GO:1902531">
    <property type="term" value="P:regulation of intracellular signal transduction"/>
    <property type="evidence" value="ECO:0007669"/>
    <property type="project" value="UniProtKB-ARBA"/>
</dbReference>
<evidence type="ECO:0000256" key="16">
    <source>
        <dbReference type="ARBA" id="ARBA00022833"/>
    </source>
</evidence>
<dbReference type="SMART" id="SM00184">
    <property type="entry name" value="RING"/>
    <property type="match status" value="1"/>
</dbReference>
<evidence type="ECO:0000259" key="28">
    <source>
        <dbReference type="PROSITE" id="PS51506"/>
    </source>
</evidence>
<keyword evidence="21" id="KW-0966">Cell projection</keyword>
<feature type="domain" description="RING-type" evidence="27">
    <location>
        <begin position="364"/>
        <end position="403"/>
    </location>
</feature>
<dbReference type="InterPro" id="IPR017907">
    <property type="entry name" value="Znf_RING_CS"/>
</dbReference>
<dbReference type="FunFam" id="1.10.8.10:FF:000030">
    <property type="entry name" value="E3 ubiquitin-protein ligase CBL"/>
    <property type="match status" value="1"/>
</dbReference>
<keyword evidence="11 24" id="KW-0808">Transferase</keyword>
<dbReference type="CDD" id="cd16708">
    <property type="entry name" value="RING-HC_Cbl"/>
    <property type="match status" value="1"/>
</dbReference>
<dbReference type="InterPro" id="IPR014741">
    <property type="entry name" value="Adaptor_Cbl_EF_hand-like"/>
</dbReference>
<dbReference type="CDD" id="cd14393">
    <property type="entry name" value="UBA_c-Cbl"/>
    <property type="match status" value="1"/>
</dbReference>
<dbReference type="GO" id="GO:0008270">
    <property type="term" value="F:zinc ion binding"/>
    <property type="evidence" value="ECO:0007669"/>
    <property type="project" value="UniProtKB-KW"/>
</dbReference>